<dbReference type="KEGG" id="pll:I858_004530"/>
<evidence type="ECO:0008006" key="7">
    <source>
        <dbReference type="Google" id="ProtNLM"/>
    </source>
</evidence>
<dbReference type="InterPro" id="IPR014748">
    <property type="entry name" value="Enoyl-CoA_hydra_C"/>
</dbReference>
<dbReference type="PANTHER" id="PTHR43684:SF1">
    <property type="entry name" value="ENOYL-COA DELTA ISOMERASE 2"/>
    <property type="match status" value="1"/>
</dbReference>
<name>A0A1B1RZA6_9BACL</name>
<evidence type="ECO:0000313" key="6">
    <source>
        <dbReference type="Proteomes" id="UP000053354"/>
    </source>
</evidence>
<evidence type="ECO:0000256" key="2">
    <source>
        <dbReference type="ARBA" id="ARBA00005254"/>
    </source>
</evidence>
<keyword evidence="6" id="KW-1185">Reference proteome</keyword>
<dbReference type="PANTHER" id="PTHR43684">
    <property type="match status" value="1"/>
</dbReference>
<organism evidence="5 6">
    <name type="scientific">Planococcus versutus</name>
    <dbReference type="NCBI Taxonomy" id="1302659"/>
    <lineage>
        <taxon>Bacteria</taxon>
        <taxon>Bacillati</taxon>
        <taxon>Bacillota</taxon>
        <taxon>Bacilli</taxon>
        <taxon>Bacillales</taxon>
        <taxon>Caryophanaceae</taxon>
        <taxon>Planococcus</taxon>
    </lineage>
</organism>
<dbReference type="STRING" id="1302659.I858_004530"/>
<dbReference type="Gene3D" id="1.10.12.10">
    <property type="entry name" value="Lyase 2-enoyl-coa Hydratase, Chain A, domain 2"/>
    <property type="match status" value="1"/>
</dbReference>
<proteinExistence type="inferred from homology"/>
<protein>
    <recommendedName>
        <fullName evidence="7">Enoyl-CoA hydratase</fullName>
    </recommendedName>
</protein>
<dbReference type="InterPro" id="IPR001753">
    <property type="entry name" value="Enoyl-CoA_hydra/iso"/>
</dbReference>
<dbReference type="Gene3D" id="3.90.226.10">
    <property type="entry name" value="2-enoyl-CoA Hydratase, Chain A, domain 1"/>
    <property type="match status" value="1"/>
</dbReference>
<accession>A0A1B1RZA6</accession>
<dbReference type="InterPro" id="IPR029045">
    <property type="entry name" value="ClpP/crotonase-like_dom_sf"/>
</dbReference>
<dbReference type="InterPro" id="IPR051053">
    <property type="entry name" value="ECH/Chromodomain_protein"/>
</dbReference>
<comment type="subcellular location">
    <subcellularLocation>
        <location evidence="1">Peroxisome</location>
    </subcellularLocation>
</comment>
<reference evidence="5" key="1">
    <citation type="submission" date="2016-10" db="EMBL/GenBank/DDBJ databases">
        <authorList>
            <person name="See-Too W.S."/>
        </authorList>
    </citation>
    <scope>NUCLEOTIDE SEQUENCE</scope>
    <source>
        <strain evidence="5">L10.15</strain>
    </source>
</reference>
<dbReference type="CDD" id="cd06558">
    <property type="entry name" value="crotonase-like"/>
    <property type="match status" value="1"/>
</dbReference>
<dbReference type="GO" id="GO:0004165">
    <property type="term" value="F:delta(3)-delta(2)-enoyl-CoA isomerase activity"/>
    <property type="evidence" value="ECO:0007669"/>
    <property type="project" value="UniProtKB-ARBA"/>
</dbReference>
<dbReference type="Proteomes" id="UP000053354">
    <property type="component" value="Chromosome"/>
</dbReference>
<evidence type="ECO:0000256" key="3">
    <source>
        <dbReference type="ARBA" id="ARBA00023140"/>
    </source>
</evidence>
<comment type="similarity">
    <text evidence="2">Belongs to the enoyl-CoA hydratase/isomerase family.</text>
</comment>
<dbReference type="EMBL" id="CP016540">
    <property type="protein sequence ID" value="ANU26298.1"/>
    <property type="molecule type" value="Genomic_DNA"/>
</dbReference>
<dbReference type="SUPFAM" id="SSF52096">
    <property type="entry name" value="ClpP/crotonase"/>
    <property type="match status" value="1"/>
</dbReference>
<keyword evidence="3" id="KW-0576">Peroxisome</keyword>
<dbReference type="Pfam" id="PF00378">
    <property type="entry name" value="ECH_1"/>
    <property type="match status" value="1"/>
</dbReference>
<gene>
    <name evidence="5" type="ORF">I858_004530</name>
</gene>
<dbReference type="AlphaFoldDB" id="A0A1B1RZA6"/>
<evidence type="ECO:0000313" key="5">
    <source>
        <dbReference type="EMBL" id="ANU26298.1"/>
    </source>
</evidence>
<evidence type="ECO:0000256" key="4">
    <source>
        <dbReference type="ARBA" id="ARBA00023235"/>
    </source>
</evidence>
<sequence>MTITLNRTDAGNAINIPFAKELFEAALSATHDSEVDVVVIQGSGKAFSFGGDLKSFSDAGDKIDSSLKEVTTYLHNATSLLARMKKVVIASVNGTAAGAGLSLLCACDLVISSDKAKFTSAYTNVGLTPDGSCTYFLPRLIGLRKTQELLYTNRVLSAQEAADWGIVTQVVAANELQQKTKELADKIANGSTSANGTTKKLLSSSFLDRLDSHMALESDSISDMTVTADGKEGIAAFLEKRRPNFSN</sequence>
<keyword evidence="4" id="KW-0413">Isomerase</keyword>
<evidence type="ECO:0000256" key="1">
    <source>
        <dbReference type="ARBA" id="ARBA00004275"/>
    </source>
</evidence>